<sequence length="407" mass="45914">MANRPRKQFFILVGLIILVFLGGTGIWFWIHPATHSVTRQTAVRTWHGIAHDAHVSAQQRHSTKTQFDRETTSQTAPKLATKVTQQLKAKHFVGTALVVKNNRVVYQRAFGWANREQHRKNTTTTPYLINSTQKALTGQLIMRAVQDDQLSLNDHLSQYYPKIKHSRTITIRQMLNMTAGIYGTVPQSRYLSERAVYHQAATHAKIDTTKIGQFDYQPIDYTLLAGILHQVTHQSYYQRFYQQIVTPLNLNHTKFAEVFRHSRTMTVSYTGSRPGLYQTPHIPAAAPLATRVGTGNVMMSAGDLFRAERAVIQGKLLLNSSGAQTLHQAKSTTAHYTGGLYHLGQSGYYGHGLRDNYEATFVLSRNGKTGVVFLSNSFTKATMWPTWSTEKTAISLFKQVDQAQHLN</sequence>
<dbReference type="GO" id="GO:0016020">
    <property type="term" value="C:membrane"/>
    <property type="evidence" value="ECO:0007669"/>
    <property type="project" value="UniProtKB-SubCell"/>
</dbReference>
<evidence type="ECO:0000256" key="1">
    <source>
        <dbReference type="ARBA" id="ARBA00004370"/>
    </source>
</evidence>
<dbReference type="AlphaFoldDB" id="A0A4Q0VGB7"/>
<comment type="subcellular location">
    <subcellularLocation>
        <location evidence="1">Membrane</location>
    </subcellularLocation>
</comment>
<dbReference type="Proteomes" id="UP000290602">
    <property type="component" value="Unassembled WGS sequence"/>
</dbReference>
<accession>A0A4Q0VGB7</accession>
<dbReference type="RefSeq" id="WP_129032970.1">
    <property type="nucleotide sequence ID" value="NZ_CP059603.1"/>
</dbReference>
<dbReference type="Pfam" id="PF00144">
    <property type="entry name" value="Beta-lactamase"/>
    <property type="match status" value="1"/>
</dbReference>
<reference evidence="4 5" key="1">
    <citation type="submission" date="2018-08" db="EMBL/GenBank/DDBJ databases">
        <title>Lactobacillus suantsai sp. nov., isolated from traditional fermented suan-tsai in Taiwan.</title>
        <authorList>
            <person name="Huang C.-H."/>
        </authorList>
    </citation>
    <scope>NUCLEOTIDE SEQUENCE [LARGE SCALE GENOMIC DNA]</scope>
    <source>
        <strain evidence="4 5">BCRC 12945</strain>
    </source>
</reference>
<keyword evidence="2" id="KW-0472">Membrane</keyword>
<evidence type="ECO:0000313" key="4">
    <source>
        <dbReference type="EMBL" id="RXI77606.1"/>
    </source>
</evidence>
<dbReference type="Gene3D" id="3.40.710.10">
    <property type="entry name" value="DD-peptidase/beta-lactamase superfamily"/>
    <property type="match status" value="1"/>
</dbReference>
<protein>
    <submittedName>
        <fullName evidence="4">Class A beta-lactamase-related serine hydrolase</fullName>
    </submittedName>
</protein>
<keyword evidence="5" id="KW-1185">Reference proteome</keyword>
<comment type="caution">
    <text evidence="4">The sequence shown here is derived from an EMBL/GenBank/DDBJ whole genome shotgun (WGS) entry which is preliminary data.</text>
</comment>
<dbReference type="InterPro" id="IPR050491">
    <property type="entry name" value="AmpC-like"/>
</dbReference>
<evidence type="ECO:0000313" key="5">
    <source>
        <dbReference type="Proteomes" id="UP000290602"/>
    </source>
</evidence>
<dbReference type="PANTHER" id="PTHR46825:SF11">
    <property type="entry name" value="PENICILLIN-BINDING PROTEIN 4"/>
    <property type="match status" value="1"/>
</dbReference>
<proteinExistence type="predicted"/>
<dbReference type="SUPFAM" id="SSF56601">
    <property type="entry name" value="beta-lactamase/transpeptidase-like"/>
    <property type="match status" value="1"/>
</dbReference>
<feature type="domain" description="Beta-lactamase-related" evidence="3">
    <location>
        <begin position="81"/>
        <end position="381"/>
    </location>
</feature>
<name>A0A4Q0VGB7_9LACO</name>
<keyword evidence="4" id="KW-0378">Hydrolase</keyword>
<dbReference type="InterPro" id="IPR012338">
    <property type="entry name" value="Beta-lactam/transpept-like"/>
</dbReference>
<dbReference type="InterPro" id="IPR001466">
    <property type="entry name" value="Beta-lactam-related"/>
</dbReference>
<evidence type="ECO:0000259" key="3">
    <source>
        <dbReference type="Pfam" id="PF00144"/>
    </source>
</evidence>
<dbReference type="OrthoDB" id="2151402at2"/>
<dbReference type="EMBL" id="QXIL01000019">
    <property type="protein sequence ID" value="RXI77606.1"/>
    <property type="molecule type" value="Genomic_DNA"/>
</dbReference>
<gene>
    <name evidence="4" type="ORF">DXH47_08835</name>
</gene>
<dbReference type="PANTHER" id="PTHR46825">
    <property type="entry name" value="D-ALANYL-D-ALANINE-CARBOXYPEPTIDASE/ENDOPEPTIDASE AMPH"/>
    <property type="match status" value="1"/>
</dbReference>
<organism evidence="4 5">
    <name type="scientific">Levilactobacillus suantsaii</name>
    <dbReference type="NCBI Taxonomy" id="2292255"/>
    <lineage>
        <taxon>Bacteria</taxon>
        <taxon>Bacillati</taxon>
        <taxon>Bacillota</taxon>
        <taxon>Bacilli</taxon>
        <taxon>Lactobacillales</taxon>
        <taxon>Lactobacillaceae</taxon>
        <taxon>Levilactobacillus</taxon>
    </lineage>
</organism>
<dbReference type="GO" id="GO:0016787">
    <property type="term" value="F:hydrolase activity"/>
    <property type="evidence" value="ECO:0007669"/>
    <property type="project" value="UniProtKB-KW"/>
</dbReference>
<evidence type="ECO:0000256" key="2">
    <source>
        <dbReference type="ARBA" id="ARBA00023136"/>
    </source>
</evidence>